<evidence type="ECO:0000313" key="5">
    <source>
        <dbReference type="EMBL" id="KAI2644742.1"/>
    </source>
</evidence>
<feature type="domain" description="DDE Tnp4" evidence="4">
    <location>
        <begin position="106"/>
        <end position="229"/>
    </location>
</feature>
<accession>A0ABQ8L467</accession>
<dbReference type="EMBL" id="JACTAM010002441">
    <property type="protein sequence ID" value="KAI2644742.1"/>
    <property type="molecule type" value="Genomic_DNA"/>
</dbReference>
<evidence type="ECO:0000256" key="2">
    <source>
        <dbReference type="ARBA" id="ARBA00022723"/>
    </source>
</evidence>
<dbReference type="Pfam" id="PF13359">
    <property type="entry name" value="DDE_Tnp_4"/>
    <property type="match status" value="1"/>
</dbReference>
<reference evidence="5 6" key="1">
    <citation type="submission" date="2022-01" db="EMBL/GenBank/DDBJ databases">
        <title>A high-quality chromosome-level genome assembly of rohu carp, Labeo rohita.</title>
        <authorList>
            <person name="Arick M.A. II"/>
            <person name="Hsu C.-Y."/>
            <person name="Magbanua Z."/>
            <person name="Pechanova O."/>
            <person name="Grover C."/>
            <person name="Miller E."/>
            <person name="Thrash A."/>
            <person name="Ezzel L."/>
            <person name="Alam S."/>
            <person name="Benzie J."/>
            <person name="Hamilton M."/>
            <person name="Karsi A."/>
            <person name="Lawrence M.L."/>
            <person name="Peterson D.G."/>
        </authorList>
    </citation>
    <scope>NUCLEOTIDE SEQUENCE [LARGE SCALE GENOMIC DNA]</scope>
    <source>
        <strain evidence="6">BAU-BD-2019</strain>
        <tissue evidence="5">Blood</tissue>
    </source>
</reference>
<gene>
    <name evidence="5" type="ORF">H4Q32_026611</name>
</gene>
<evidence type="ECO:0000256" key="3">
    <source>
        <dbReference type="SAM" id="MobiDB-lite"/>
    </source>
</evidence>
<dbReference type="Proteomes" id="UP000830375">
    <property type="component" value="Unassembled WGS sequence"/>
</dbReference>
<dbReference type="InterPro" id="IPR027806">
    <property type="entry name" value="HARBI1_dom"/>
</dbReference>
<feature type="region of interest" description="Disordered" evidence="3">
    <location>
        <begin position="293"/>
        <end position="351"/>
    </location>
</feature>
<protein>
    <recommendedName>
        <fullName evidence="4">DDE Tnp4 domain-containing protein</fullName>
    </recommendedName>
</protein>
<evidence type="ECO:0000313" key="6">
    <source>
        <dbReference type="Proteomes" id="UP000830375"/>
    </source>
</evidence>
<comment type="cofactor">
    <cofactor evidence="1">
        <name>a divalent metal cation</name>
        <dbReference type="ChEBI" id="CHEBI:60240"/>
    </cofactor>
</comment>
<evidence type="ECO:0000259" key="4">
    <source>
        <dbReference type="Pfam" id="PF13359"/>
    </source>
</evidence>
<comment type="caution">
    <text evidence="5">The sequence shown here is derived from an EMBL/GenBank/DDBJ whole genome shotgun (WGS) entry which is preliminary data.</text>
</comment>
<proteinExistence type="predicted"/>
<evidence type="ECO:0000256" key="1">
    <source>
        <dbReference type="ARBA" id="ARBA00001968"/>
    </source>
</evidence>
<sequence length="351" mass="39591">MTPPCPNFAQFCHQKFTAQCVELCIYNSHMQLCVSLFSGLLKWPPNRKLPEKQQREQQQAVNGQTRRSYPLSPEIQLLAALRFYAVGSFLEVVGDGYRILRVIGLVEGTLIPIANPLALDQAFICRKGFVAINVQMMMDNRRMFAVVVAKWPGGTHDSFVWANSVVGQDAERGVFGQSFFLGDSSYPLRAYLLNPVTNPTMKAEYNYNIAHIHTRNLVEHSIGRWKMHFLHKSVGGLLSSSSSYSHATQHCSQWRCSFARRGGGRRRRRGGRSVHNPPELRDALHAAVKEPEVGPILGGNYQTQDLETGMSQGKHRTTESYSEFLRQTLPHPEVPNDGEMSRVHVREPTET</sequence>
<feature type="compositionally biased region" description="Basic and acidic residues" evidence="3">
    <location>
        <begin position="339"/>
        <end position="351"/>
    </location>
</feature>
<name>A0ABQ8L467_LABRO</name>
<feature type="compositionally biased region" description="Polar residues" evidence="3">
    <location>
        <begin position="300"/>
        <end position="311"/>
    </location>
</feature>
<keyword evidence="2" id="KW-0479">Metal-binding</keyword>
<keyword evidence="6" id="KW-1185">Reference proteome</keyword>
<organism evidence="5 6">
    <name type="scientific">Labeo rohita</name>
    <name type="common">Indian major carp</name>
    <name type="synonym">Cyprinus rohita</name>
    <dbReference type="NCBI Taxonomy" id="84645"/>
    <lineage>
        <taxon>Eukaryota</taxon>
        <taxon>Metazoa</taxon>
        <taxon>Chordata</taxon>
        <taxon>Craniata</taxon>
        <taxon>Vertebrata</taxon>
        <taxon>Euteleostomi</taxon>
        <taxon>Actinopterygii</taxon>
        <taxon>Neopterygii</taxon>
        <taxon>Teleostei</taxon>
        <taxon>Ostariophysi</taxon>
        <taxon>Cypriniformes</taxon>
        <taxon>Cyprinidae</taxon>
        <taxon>Labeoninae</taxon>
        <taxon>Labeonini</taxon>
        <taxon>Labeo</taxon>
    </lineage>
</organism>